<dbReference type="RefSeq" id="WP_200173209.1">
    <property type="nucleotide sequence ID" value="NZ_BAABKQ010000001.1"/>
</dbReference>
<dbReference type="SUPFAM" id="SSF51735">
    <property type="entry name" value="NAD(P)-binding Rossmann-fold domains"/>
    <property type="match status" value="1"/>
</dbReference>
<name>A0ABP9C4A8_9ACTN</name>
<protein>
    <submittedName>
        <fullName evidence="3">Glucose 1-dehydrogenase</fullName>
    </submittedName>
</protein>
<evidence type="ECO:0000256" key="1">
    <source>
        <dbReference type="ARBA" id="ARBA00006484"/>
    </source>
</evidence>
<accession>A0ABP9C4A8</accession>
<keyword evidence="4" id="KW-1185">Reference proteome</keyword>
<evidence type="ECO:0000256" key="2">
    <source>
        <dbReference type="ARBA" id="ARBA00023002"/>
    </source>
</evidence>
<sequence length="246" mass="26292">MGLLDNDVAIVTGGAQGMGAAHARRILEHGARVAITDIRMEQGEAMAAELGENAIFLAHDVTKRDQWDSVIEQTEAKFGPVTVLVNNAGIDVMKPFIDFTEDEFHTLLGVNLFGNFHGMQAILPSMRRAGRGSIVNISSMEGLRPTALNSLYSASKFAVTGLTKAVAQEYAEYGIRVNSVHPGAIWTPGIEAPEIKQVVDAFVDKIPMKRIGDPEEVADLVVFLASNMSSYSTGGAFVSDGGIIAT</sequence>
<dbReference type="Proteomes" id="UP001500839">
    <property type="component" value="Unassembled WGS sequence"/>
</dbReference>
<evidence type="ECO:0000313" key="4">
    <source>
        <dbReference type="Proteomes" id="UP001500839"/>
    </source>
</evidence>
<gene>
    <name evidence="3" type="ORF">GCM10023353_02390</name>
</gene>
<dbReference type="Pfam" id="PF13561">
    <property type="entry name" value="adh_short_C2"/>
    <property type="match status" value="1"/>
</dbReference>
<comment type="caution">
    <text evidence="3">The sequence shown here is derived from an EMBL/GenBank/DDBJ whole genome shotgun (WGS) entry which is preliminary data.</text>
</comment>
<dbReference type="PANTHER" id="PTHR42760">
    <property type="entry name" value="SHORT-CHAIN DEHYDROGENASES/REDUCTASES FAMILY MEMBER"/>
    <property type="match status" value="1"/>
</dbReference>
<dbReference type="PRINTS" id="PR00081">
    <property type="entry name" value="GDHRDH"/>
</dbReference>
<comment type="similarity">
    <text evidence="1">Belongs to the short-chain dehydrogenases/reductases (SDR) family.</text>
</comment>
<keyword evidence="2" id="KW-0560">Oxidoreductase</keyword>
<dbReference type="EMBL" id="BAABKQ010000001">
    <property type="protein sequence ID" value="GAA4803622.1"/>
    <property type="molecule type" value="Genomic_DNA"/>
</dbReference>
<dbReference type="PROSITE" id="PS00061">
    <property type="entry name" value="ADH_SHORT"/>
    <property type="match status" value="1"/>
</dbReference>
<dbReference type="Gene3D" id="3.40.50.720">
    <property type="entry name" value="NAD(P)-binding Rossmann-like Domain"/>
    <property type="match status" value="1"/>
</dbReference>
<dbReference type="PRINTS" id="PR00080">
    <property type="entry name" value="SDRFAMILY"/>
</dbReference>
<dbReference type="InterPro" id="IPR020904">
    <property type="entry name" value="Sc_DH/Rdtase_CS"/>
</dbReference>
<dbReference type="NCBIfam" id="NF005559">
    <property type="entry name" value="PRK07231.1"/>
    <property type="match status" value="1"/>
</dbReference>
<evidence type="ECO:0000313" key="3">
    <source>
        <dbReference type="EMBL" id="GAA4803622.1"/>
    </source>
</evidence>
<reference evidence="4" key="1">
    <citation type="journal article" date="2019" name="Int. J. Syst. Evol. Microbiol.">
        <title>The Global Catalogue of Microorganisms (GCM) 10K type strain sequencing project: providing services to taxonomists for standard genome sequencing and annotation.</title>
        <authorList>
            <consortium name="The Broad Institute Genomics Platform"/>
            <consortium name="The Broad Institute Genome Sequencing Center for Infectious Disease"/>
            <person name="Wu L."/>
            <person name="Ma J."/>
        </authorList>
    </citation>
    <scope>NUCLEOTIDE SEQUENCE [LARGE SCALE GENOMIC DNA]</scope>
    <source>
        <strain evidence="4">JCM 18542</strain>
    </source>
</reference>
<dbReference type="InterPro" id="IPR002347">
    <property type="entry name" value="SDR_fam"/>
</dbReference>
<organism evidence="3 4">
    <name type="scientific">Tomitella cavernea</name>
    <dbReference type="NCBI Taxonomy" id="1387982"/>
    <lineage>
        <taxon>Bacteria</taxon>
        <taxon>Bacillati</taxon>
        <taxon>Actinomycetota</taxon>
        <taxon>Actinomycetes</taxon>
        <taxon>Mycobacteriales</taxon>
        <taxon>Tomitella</taxon>
    </lineage>
</organism>
<dbReference type="PANTHER" id="PTHR42760:SF133">
    <property type="entry name" value="3-OXOACYL-[ACYL-CARRIER-PROTEIN] REDUCTASE"/>
    <property type="match status" value="1"/>
</dbReference>
<proteinExistence type="inferred from homology"/>
<dbReference type="InterPro" id="IPR036291">
    <property type="entry name" value="NAD(P)-bd_dom_sf"/>
</dbReference>